<evidence type="ECO:0000259" key="13">
    <source>
        <dbReference type="PROSITE" id="PS50885"/>
    </source>
</evidence>
<gene>
    <name evidence="14" type="ORF">C8J25_10341</name>
</gene>
<dbReference type="InterPro" id="IPR036097">
    <property type="entry name" value="HisK_dim/P_sf"/>
</dbReference>
<evidence type="ECO:0000256" key="7">
    <source>
        <dbReference type="ARBA" id="ARBA00022777"/>
    </source>
</evidence>
<evidence type="ECO:0000256" key="6">
    <source>
        <dbReference type="ARBA" id="ARBA00022692"/>
    </source>
</evidence>
<feature type="transmembrane region" description="Helical" evidence="11">
    <location>
        <begin position="12"/>
        <end position="34"/>
    </location>
</feature>
<evidence type="ECO:0000256" key="3">
    <source>
        <dbReference type="ARBA" id="ARBA00012438"/>
    </source>
</evidence>
<dbReference type="InterPro" id="IPR004358">
    <property type="entry name" value="Sig_transdc_His_kin-like_C"/>
</dbReference>
<dbReference type="PROSITE" id="PS50109">
    <property type="entry name" value="HIS_KIN"/>
    <property type="match status" value="1"/>
</dbReference>
<dbReference type="GeneID" id="91005408"/>
<dbReference type="SMART" id="SM00387">
    <property type="entry name" value="HATPase_c"/>
    <property type="match status" value="1"/>
</dbReference>
<dbReference type="Proteomes" id="UP000244013">
    <property type="component" value="Unassembled WGS sequence"/>
</dbReference>
<dbReference type="Gene3D" id="6.10.340.10">
    <property type="match status" value="1"/>
</dbReference>
<evidence type="ECO:0000256" key="8">
    <source>
        <dbReference type="ARBA" id="ARBA00022989"/>
    </source>
</evidence>
<dbReference type="SUPFAM" id="SSF47384">
    <property type="entry name" value="Homodimeric domain of signal transducing histidine kinase"/>
    <property type="match status" value="1"/>
</dbReference>
<dbReference type="CDD" id="cd00082">
    <property type="entry name" value="HisKA"/>
    <property type="match status" value="1"/>
</dbReference>
<comment type="subcellular location">
    <subcellularLocation>
        <location evidence="2">Membrane</location>
        <topology evidence="2">Multi-pass membrane protein</topology>
    </subcellularLocation>
</comment>
<dbReference type="AlphaFoldDB" id="A0A2T5U729"/>
<evidence type="ECO:0000256" key="5">
    <source>
        <dbReference type="ARBA" id="ARBA00022679"/>
    </source>
</evidence>
<dbReference type="RefSeq" id="WP_107953519.1">
    <property type="nucleotide sequence ID" value="NZ_QAYE01000003.1"/>
</dbReference>
<dbReference type="OrthoDB" id="9804645at2"/>
<dbReference type="PANTHER" id="PTHR45436:SF15">
    <property type="entry name" value="SENSOR HISTIDINE KINASE CUSS"/>
    <property type="match status" value="1"/>
</dbReference>
<dbReference type="EMBL" id="QAYE01000003">
    <property type="protein sequence ID" value="PTW47326.1"/>
    <property type="molecule type" value="Genomic_DNA"/>
</dbReference>
<dbReference type="InterPro" id="IPR003594">
    <property type="entry name" value="HATPase_dom"/>
</dbReference>
<evidence type="ECO:0000256" key="1">
    <source>
        <dbReference type="ARBA" id="ARBA00000085"/>
    </source>
</evidence>
<dbReference type="EC" id="2.7.13.3" evidence="3"/>
<reference evidence="14 15" key="1">
    <citation type="submission" date="2018-04" db="EMBL/GenBank/DDBJ databases">
        <title>Genomic Encyclopedia of Type Strains, Phase III (KMG-III): the genomes of soil and plant-associated and newly described type strains.</title>
        <authorList>
            <person name="Whitman W."/>
        </authorList>
    </citation>
    <scope>NUCLEOTIDE SEQUENCE [LARGE SCALE GENOMIC DNA]</scope>
    <source>
        <strain evidence="14 15">MA-olki</strain>
    </source>
</reference>
<feature type="domain" description="HAMP" evidence="13">
    <location>
        <begin position="108"/>
        <end position="161"/>
    </location>
</feature>
<proteinExistence type="predicted"/>
<dbReference type="SUPFAM" id="SSF158472">
    <property type="entry name" value="HAMP domain-like"/>
    <property type="match status" value="1"/>
</dbReference>
<dbReference type="InterPro" id="IPR036890">
    <property type="entry name" value="HATPase_C_sf"/>
</dbReference>
<dbReference type="InterPro" id="IPR003661">
    <property type="entry name" value="HisK_dim/P_dom"/>
</dbReference>
<dbReference type="Gene3D" id="1.10.287.130">
    <property type="match status" value="1"/>
</dbReference>
<keyword evidence="10 11" id="KW-0472">Membrane</keyword>
<dbReference type="PROSITE" id="PS50885">
    <property type="entry name" value="HAMP"/>
    <property type="match status" value="1"/>
</dbReference>
<dbReference type="SMART" id="SM00388">
    <property type="entry name" value="HisKA"/>
    <property type="match status" value="1"/>
</dbReference>
<dbReference type="GO" id="GO:0000155">
    <property type="term" value="F:phosphorelay sensor kinase activity"/>
    <property type="evidence" value="ECO:0007669"/>
    <property type="project" value="InterPro"/>
</dbReference>
<keyword evidence="5" id="KW-0808">Transferase</keyword>
<protein>
    <recommendedName>
        <fullName evidence="3">histidine kinase</fullName>
        <ecNumber evidence="3">2.7.13.3</ecNumber>
    </recommendedName>
</protein>
<dbReference type="InterPro" id="IPR003660">
    <property type="entry name" value="HAMP_dom"/>
</dbReference>
<keyword evidence="4" id="KW-0597">Phosphoprotein</keyword>
<keyword evidence="6 11" id="KW-0812">Transmembrane</keyword>
<accession>A0A2T5U729</accession>
<comment type="catalytic activity">
    <reaction evidence="1">
        <text>ATP + protein L-histidine = ADP + protein N-phospho-L-histidine.</text>
        <dbReference type="EC" id="2.7.13.3"/>
    </reaction>
</comment>
<evidence type="ECO:0000256" key="4">
    <source>
        <dbReference type="ARBA" id="ARBA00022553"/>
    </source>
</evidence>
<dbReference type="Pfam" id="PF00512">
    <property type="entry name" value="HisKA"/>
    <property type="match status" value="1"/>
</dbReference>
<sequence length="381" mass="41083">MARLLNRIVTRMVVLAAATTIITMLLGMVAYIAAVHYRLSVTTHHMPPKAREQLELLVRTHQEGSDRYFDLFDRYGAKAPALTDLGFVATIALVSILVGGGVAMVFARRISRPITAVANAAARVSAGDRSVRVERGSTSGETGELIESFNRMAADIDAYERERTVLTAGIAHELRTPLTILKGRLHGLADGVIDPATGEADRLLRQVEHLSHLVEDLRTLAHADAGELDLDRRPVDLAVLLGLAVGDLRGSASERSVTIVESYETAMAHGDPVRLMQVMTNILTNAIKHAPDRSRIDVAVFSASGHAIVSVTDEGDGFAIDDEARMFMPFWRAGSDRLAGRPGSGVGLTLAAKITEAHGGRIMAKNRVDRSGACFSVWLPL</sequence>
<dbReference type="Gene3D" id="3.30.565.10">
    <property type="entry name" value="Histidine kinase-like ATPase, C-terminal domain"/>
    <property type="match status" value="1"/>
</dbReference>
<keyword evidence="7 14" id="KW-0418">Kinase</keyword>
<feature type="transmembrane region" description="Helical" evidence="11">
    <location>
        <begin position="85"/>
        <end position="107"/>
    </location>
</feature>
<dbReference type="GO" id="GO:0005886">
    <property type="term" value="C:plasma membrane"/>
    <property type="evidence" value="ECO:0007669"/>
    <property type="project" value="TreeGrafter"/>
</dbReference>
<evidence type="ECO:0000313" key="15">
    <source>
        <dbReference type="Proteomes" id="UP000244013"/>
    </source>
</evidence>
<evidence type="ECO:0000256" key="2">
    <source>
        <dbReference type="ARBA" id="ARBA00004141"/>
    </source>
</evidence>
<evidence type="ECO:0000256" key="9">
    <source>
        <dbReference type="ARBA" id="ARBA00023012"/>
    </source>
</evidence>
<keyword evidence="9" id="KW-0902">Two-component regulatory system</keyword>
<evidence type="ECO:0000313" key="14">
    <source>
        <dbReference type="EMBL" id="PTW47326.1"/>
    </source>
</evidence>
<dbReference type="CDD" id="cd06225">
    <property type="entry name" value="HAMP"/>
    <property type="match status" value="1"/>
</dbReference>
<comment type="caution">
    <text evidence="14">The sequence shown here is derived from an EMBL/GenBank/DDBJ whole genome shotgun (WGS) entry which is preliminary data.</text>
</comment>
<dbReference type="InterPro" id="IPR050428">
    <property type="entry name" value="TCS_sensor_his_kinase"/>
</dbReference>
<dbReference type="PRINTS" id="PR00344">
    <property type="entry name" value="BCTRLSENSOR"/>
</dbReference>
<dbReference type="Pfam" id="PF02518">
    <property type="entry name" value="HATPase_c"/>
    <property type="match status" value="1"/>
</dbReference>
<organism evidence="14 15">
    <name type="scientific">Sphingomonas faeni</name>
    <dbReference type="NCBI Taxonomy" id="185950"/>
    <lineage>
        <taxon>Bacteria</taxon>
        <taxon>Pseudomonadati</taxon>
        <taxon>Pseudomonadota</taxon>
        <taxon>Alphaproteobacteria</taxon>
        <taxon>Sphingomonadales</taxon>
        <taxon>Sphingomonadaceae</taxon>
        <taxon>Sphingomonas</taxon>
    </lineage>
</organism>
<dbReference type="Pfam" id="PF00672">
    <property type="entry name" value="HAMP"/>
    <property type="match status" value="1"/>
</dbReference>
<dbReference type="PANTHER" id="PTHR45436">
    <property type="entry name" value="SENSOR HISTIDINE KINASE YKOH"/>
    <property type="match status" value="1"/>
</dbReference>
<dbReference type="SUPFAM" id="SSF55874">
    <property type="entry name" value="ATPase domain of HSP90 chaperone/DNA topoisomerase II/histidine kinase"/>
    <property type="match status" value="1"/>
</dbReference>
<evidence type="ECO:0000256" key="10">
    <source>
        <dbReference type="ARBA" id="ARBA00023136"/>
    </source>
</evidence>
<feature type="domain" description="Histidine kinase" evidence="12">
    <location>
        <begin position="169"/>
        <end position="381"/>
    </location>
</feature>
<name>A0A2T5U729_9SPHN</name>
<evidence type="ECO:0000259" key="12">
    <source>
        <dbReference type="PROSITE" id="PS50109"/>
    </source>
</evidence>
<evidence type="ECO:0000256" key="11">
    <source>
        <dbReference type="SAM" id="Phobius"/>
    </source>
</evidence>
<keyword evidence="8 11" id="KW-1133">Transmembrane helix</keyword>
<dbReference type="SMART" id="SM00304">
    <property type="entry name" value="HAMP"/>
    <property type="match status" value="1"/>
</dbReference>
<dbReference type="InterPro" id="IPR005467">
    <property type="entry name" value="His_kinase_dom"/>
</dbReference>